<feature type="region of interest" description="Disordered" evidence="1">
    <location>
        <begin position="1"/>
        <end position="32"/>
    </location>
</feature>
<evidence type="ECO:0000313" key="3">
    <source>
        <dbReference type="Proteomes" id="UP000603453"/>
    </source>
</evidence>
<protein>
    <submittedName>
        <fullName evidence="2">Uncharacterized protein</fullName>
    </submittedName>
</protein>
<feature type="compositionally biased region" description="Low complexity" evidence="1">
    <location>
        <begin position="11"/>
        <end position="29"/>
    </location>
</feature>
<dbReference type="OrthoDB" id="2277229at2759"/>
<proteinExistence type="predicted"/>
<accession>A0A8H7VGM7</accession>
<feature type="compositionally biased region" description="Polar residues" evidence="1">
    <location>
        <begin position="1"/>
        <end position="10"/>
    </location>
</feature>
<evidence type="ECO:0000256" key="1">
    <source>
        <dbReference type="SAM" id="MobiDB-lite"/>
    </source>
</evidence>
<sequence>MSYHYSSFEQTSTTVGGYTTTTTTTTRGGSHSDSLVVREITEREATDTLPSTSRYQILDEDRLTPFDFFTLMESEEEEDDNEESESDVEYHWFPSLLKRSVIELLDDDQSQTYMDEDYNAIVIESDTTSSDDEDESTLKKSGSSKRFFGGHPTRAKRSRKSDLVPVEVVHITL</sequence>
<gene>
    <name evidence="2" type="ORF">INT47_001088</name>
</gene>
<dbReference type="AlphaFoldDB" id="A0A8H7VGM7"/>
<comment type="caution">
    <text evidence="2">The sequence shown here is derived from an EMBL/GenBank/DDBJ whole genome shotgun (WGS) entry which is preliminary data.</text>
</comment>
<reference evidence="2" key="1">
    <citation type="submission" date="2020-12" db="EMBL/GenBank/DDBJ databases">
        <title>Metabolic potential, ecology and presence of endohyphal bacteria is reflected in genomic diversity of Mucoromycotina.</title>
        <authorList>
            <person name="Muszewska A."/>
            <person name="Okrasinska A."/>
            <person name="Steczkiewicz K."/>
            <person name="Drgas O."/>
            <person name="Orlowska M."/>
            <person name="Perlinska-Lenart U."/>
            <person name="Aleksandrzak-Piekarczyk T."/>
            <person name="Szatraj K."/>
            <person name="Zielenkiewicz U."/>
            <person name="Pilsyk S."/>
            <person name="Malc E."/>
            <person name="Mieczkowski P."/>
            <person name="Kruszewska J.S."/>
            <person name="Biernat P."/>
            <person name="Pawlowska J."/>
        </authorList>
    </citation>
    <scope>NUCLEOTIDE SEQUENCE</scope>
    <source>
        <strain evidence="2">WA0000017839</strain>
    </source>
</reference>
<dbReference type="EMBL" id="JAEPRD010000002">
    <property type="protein sequence ID" value="KAG2213819.1"/>
    <property type="molecule type" value="Genomic_DNA"/>
</dbReference>
<keyword evidence="3" id="KW-1185">Reference proteome</keyword>
<feature type="region of interest" description="Disordered" evidence="1">
    <location>
        <begin position="124"/>
        <end position="160"/>
    </location>
</feature>
<dbReference type="Proteomes" id="UP000603453">
    <property type="component" value="Unassembled WGS sequence"/>
</dbReference>
<name>A0A8H7VGM7_9FUNG</name>
<evidence type="ECO:0000313" key="2">
    <source>
        <dbReference type="EMBL" id="KAG2213819.1"/>
    </source>
</evidence>
<organism evidence="2 3">
    <name type="scientific">Mucor saturninus</name>
    <dbReference type="NCBI Taxonomy" id="64648"/>
    <lineage>
        <taxon>Eukaryota</taxon>
        <taxon>Fungi</taxon>
        <taxon>Fungi incertae sedis</taxon>
        <taxon>Mucoromycota</taxon>
        <taxon>Mucoromycotina</taxon>
        <taxon>Mucoromycetes</taxon>
        <taxon>Mucorales</taxon>
        <taxon>Mucorineae</taxon>
        <taxon>Mucoraceae</taxon>
        <taxon>Mucor</taxon>
    </lineage>
</organism>